<keyword evidence="3" id="KW-1185">Reference proteome</keyword>
<sequence length="209" mass="23022">MPVSGCPSASGFVWHTGCRFHDIFYDVVEDDKIRHWSDGIKLQGGLQEDGGVKQCFCVKKEDAPPSSNATSWPPGNYCILQVGDACPDGFLAGGYVTWIDRPPADLKALNRAEGALPRGRYTAHNTTLHFCCRSDGSVDAAIRLPTGLPFYLLQYDAGACQQVQGMSVFEQWFHFMEDELGARMTAEADLHWRSAQVQGAAPETRLNHV</sequence>
<dbReference type="Proteomes" id="UP000821866">
    <property type="component" value="Chromosome 6"/>
</dbReference>
<reference evidence="2" key="2">
    <citation type="submission" date="2021-09" db="EMBL/GenBank/DDBJ databases">
        <authorList>
            <person name="Jia N."/>
            <person name="Wang J."/>
            <person name="Shi W."/>
            <person name="Du L."/>
            <person name="Sun Y."/>
            <person name="Zhan W."/>
            <person name="Jiang J."/>
            <person name="Wang Q."/>
            <person name="Zhang B."/>
            <person name="Ji P."/>
            <person name="Sakyi L.B."/>
            <person name="Cui X."/>
            <person name="Yuan T."/>
            <person name="Jiang B."/>
            <person name="Yang W."/>
            <person name="Lam T.T.-Y."/>
            <person name="Chang Q."/>
            <person name="Ding S."/>
            <person name="Wang X."/>
            <person name="Zhu J."/>
            <person name="Ruan X."/>
            <person name="Zhao L."/>
            <person name="Wei J."/>
            <person name="Que T."/>
            <person name="Du C."/>
            <person name="Cheng J."/>
            <person name="Dai P."/>
            <person name="Han X."/>
            <person name="Huang E."/>
            <person name="Gao Y."/>
            <person name="Liu J."/>
            <person name="Shao H."/>
            <person name="Ye R."/>
            <person name="Li L."/>
            <person name="Wei W."/>
            <person name="Wang X."/>
            <person name="Wang C."/>
            <person name="Huo Q."/>
            <person name="Li W."/>
            <person name="Guo W."/>
            <person name="Chen H."/>
            <person name="Chen S."/>
            <person name="Zhou L."/>
            <person name="Zhou L."/>
            <person name="Ni X."/>
            <person name="Tian J."/>
            <person name="Zhou Y."/>
            <person name="Sheng Y."/>
            <person name="Liu T."/>
            <person name="Pan Y."/>
            <person name="Xia L."/>
            <person name="Li J."/>
            <person name="Zhao F."/>
            <person name="Cao W."/>
        </authorList>
    </citation>
    <scope>NUCLEOTIDE SEQUENCE</scope>
    <source>
        <strain evidence="2">Rmic-2018</strain>
        <tissue evidence="2">Larvae</tissue>
    </source>
</reference>
<evidence type="ECO:0000313" key="2">
    <source>
        <dbReference type="EMBL" id="KAH8023079.1"/>
    </source>
</evidence>
<dbReference type="EMBL" id="JABSTU010000008">
    <property type="protein sequence ID" value="KAH8023079.1"/>
    <property type="molecule type" value="Genomic_DNA"/>
</dbReference>
<dbReference type="PANTHER" id="PTHR19324:SF33">
    <property type="entry name" value="MUCIN-5AC"/>
    <property type="match status" value="1"/>
</dbReference>
<protein>
    <recommendedName>
        <fullName evidence="1">Apextrin C-terminal domain-containing protein</fullName>
    </recommendedName>
</protein>
<dbReference type="PANTHER" id="PTHR19324">
    <property type="entry name" value="PERFORIN-LIKE PROTEIN 1"/>
    <property type="match status" value="1"/>
</dbReference>
<accession>A0A9J6DLX5</accession>
<evidence type="ECO:0000259" key="1">
    <source>
        <dbReference type="Pfam" id="PF16977"/>
    </source>
</evidence>
<evidence type="ECO:0000313" key="3">
    <source>
        <dbReference type="Proteomes" id="UP000821866"/>
    </source>
</evidence>
<dbReference type="VEuPathDB" id="VectorBase:LOC119172580"/>
<name>A0A9J6DLX5_RHIMP</name>
<dbReference type="AlphaFoldDB" id="A0A9J6DLX5"/>
<comment type="caution">
    <text evidence="2">The sequence shown here is derived from an EMBL/GenBank/DDBJ whole genome shotgun (WGS) entry which is preliminary data.</text>
</comment>
<proteinExistence type="predicted"/>
<feature type="domain" description="Apextrin C-terminal" evidence="1">
    <location>
        <begin position="1"/>
        <end position="183"/>
    </location>
</feature>
<gene>
    <name evidence="2" type="ORF">HPB51_010863</name>
</gene>
<reference evidence="2" key="1">
    <citation type="journal article" date="2020" name="Cell">
        <title>Large-Scale Comparative Analyses of Tick Genomes Elucidate Their Genetic Diversity and Vector Capacities.</title>
        <authorList>
            <consortium name="Tick Genome and Microbiome Consortium (TIGMIC)"/>
            <person name="Jia N."/>
            <person name="Wang J."/>
            <person name="Shi W."/>
            <person name="Du L."/>
            <person name="Sun Y."/>
            <person name="Zhan W."/>
            <person name="Jiang J.F."/>
            <person name="Wang Q."/>
            <person name="Zhang B."/>
            <person name="Ji P."/>
            <person name="Bell-Sakyi L."/>
            <person name="Cui X.M."/>
            <person name="Yuan T.T."/>
            <person name="Jiang B.G."/>
            <person name="Yang W.F."/>
            <person name="Lam T.T."/>
            <person name="Chang Q.C."/>
            <person name="Ding S.J."/>
            <person name="Wang X.J."/>
            <person name="Zhu J.G."/>
            <person name="Ruan X.D."/>
            <person name="Zhao L."/>
            <person name="Wei J.T."/>
            <person name="Ye R.Z."/>
            <person name="Que T.C."/>
            <person name="Du C.H."/>
            <person name="Zhou Y.H."/>
            <person name="Cheng J.X."/>
            <person name="Dai P.F."/>
            <person name="Guo W.B."/>
            <person name="Han X.H."/>
            <person name="Huang E.J."/>
            <person name="Li L.F."/>
            <person name="Wei W."/>
            <person name="Gao Y.C."/>
            <person name="Liu J.Z."/>
            <person name="Shao H.Z."/>
            <person name="Wang X."/>
            <person name="Wang C.C."/>
            <person name="Yang T.C."/>
            <person name="Huo Q.B."/>
            <person name="Li W."/>
            <person name="Chen H.Y."/>
            <person name="Chen S.E."/>
            <person name="Zhou L.G."/>
            <person name="Ni X.B."/>
            <person name="Tian J.H."/>
            <person name="Sheng Y."/>
            <person name="Liu T."/>
            <person name="Pan Y.S."/>
            <person name="Xia L.Y."/>
            <person name="Li J."/>
            <person name="Zhao F."/>
            <person name="Cao W.C."/>
        </authorList>
    </citation>
    <scope>NUCLEOTIDE SEQUENCE</scope>
    <source>
        <strain evidence="2">Rmic-2018</strain>
    </source>
</reference>
<organism evidence="2 3">
    <name type="scientific">Rhipicephalus microplus</name>
    <name type="common">Cattle tick</name>
    <name type="synonym">Boophilus microplus</name>
    <dbReference type="NCBI Taxonomy" id="6941"/>
    <lineage>
        <taxon>Eukaryota</taxon>
        <taxon>Metazoa</taxon>
        <taxon>Ecdysozoa</taxon>
        <taxon>Arthropoda</taxon>
        <taxon>Chelicerata</taxon>
        <taxon>Arachnida</taxon>
        <taxon>Acari</taxon>
        <taxon>Parasitiformes</taxon>
        <taxon>Ixodida</taxon>
        <taxon>Ixodoidea</taxon>
        <taxon>Ixodidae</taxon>
        <taxon>Rhipicephalinae</taxon>
        <taxon>Rhipicephalus</taxon>
        <taxon>Boophilus</taxon>
    </lineage>
</organism>
<dbReference type="Pfam" id="PF16977">
    <property type="entry name" value="ApeC"/>
    <property type="match status" value="1"/>
</dbReference>
<dbReference type="InterPro" id="IPR031569">
    <property type="entry name" value="ApeC"/>
</dbReference>